<evidence type="ECO:0000256" key="1">
    <source>
        <dbReference type="ARBA" id="ARBA00004308"/>
    </source>
</evidence>
<keyword evidence="8" id="KW-1185">Reference proteome</keyword>
<evidence type="ECO:0000256" key="5">
    <source>
        <dbReference type="ARBA" id="ARBA00023136"/>
    </source>
</evidence>
<dbReference type="Gene3D" id="3.40.190.10">
    <property type="entry name" value="Periplasmic binding protein-like II"/>
    <property type="match status" value="2"/>
</dbReference>
<dbReference type="PANTHER" id="PTHR30024">
    <property type="entry name" value="ALIPHATIC SULFONATES-BINDING PROTEIN-RELATED"/>
    <property type="match status" value="1"/>
</dbReference>
<feature type="chain" id="PRO_5047027668" evidence="6">
    <location>
        <begin position="38"/>
        <end position="467"/>
    </location>
</feature>
<gene>
    <name evidence="7" type="ORF">ACFOHL_04570</name>
</gene>
<dbReference type="InterPro" id="IPR044527">
    <property type="entry name" value="NrtA/CpmA_ABC-bd_dom"/>
</dbReference>
<dbReference type="Proteomes" id="UP001595478">
    <property type="component" value="Unassembled WGS sequence"/>
</dbReference>
<dbReference type="PANTHER" id="PTHR30024:SF43">
    <property type="entry name" value="BLL4572 PROTEIN"/>
    <property type="match status" value="1"/>
</dbReference>
<keyword evidence="2" id="KW-0813">Transport</keyword>
<evidence type="ECO:0000313" key="8">
    <source>
        <dbReference type="Proteomes" id="UP001595478"/>
    </source>
</evidence>
<evidence type="ECO:0000313" key="7">
    <source>
        <dbReference type="EMBL" id="MFC3120880.1"/>
    </source>
</evidence>
<evidence type="ECO:0000256" key="4">
    <source>
        <dbReference type="ARBA" id="ARBA00022519"/>
    </source>
</evidence>
<name>A0ABV7FPL7_9ALTE</name>
<dbReference type="Pfam" id="PF13379">
    <property type="entry name" value="NMT1_2"/>
    <property type="match status" value="1"/>
</dbReference>
<dbReference type="SUPFAM" id="SSF53850">
    <property type="entry name" value="Periplasmic binding protein-like II"/>
    <property type="match status" value="1"/>
</dbReference>
<keyword evidence="5" id="KW-0472">Membrane</keyword>
<keyword evidence="4" id="KW-0997">Cell inner membrane</keyword>
<keyword evidence="6" id="KW-0732">Signal</keyword>
<dbReference type="CDD" id="cd13553">
    <property type="entry name" value="PBP2_NrtA_CpmA_like"/>
    <property type="match status" value="1"/>
</dbReference>
<comment type="subcellular location">
    <subcellularLocation>
        <location evidence="1">Endomembrane system</location>
    </subcellularLocation>
</comment>
<proteinExistence type="predicted"/>
<keyword evidence="3" id="KW-1003">Cell membrane</keyword>
<organism evidence="7 8">
    <name type="scientific">Agaribacter flavus</name>
    <dbReference type="NCBI Taxonomy" id="1902781"/>
    <lineage>
        <taxon>Bacteria</taxon>
        <taxon>Pseudomonadati</taxon>
        <taxon>Pseudomonadota</taxon>
        <taxon>Gammaproteobacteria</taxon>
        <taxon>Alteromonadales</taxon>
        <taxon>Alteromonadaceae</taxon>
        <taxon>Agaribacter</taxon>
    </lineage>
</organism>
<evidence type="ECO:0000256" key="2">
    <source>
        <dbReference type="ARBA" id="ARBA00022448"/>
    </source>
</evidence>
<dbReference type="RefSeq" id="WP_376919023.1">
    <property type="nucleotide sequence ID" value="NZ_JBHRSW010000006.1"/>
</dbReference>
<evidence type="ECO:0000256" key="3">
    <source>
        <dbReference type="ARBA" id="ARBA00022475"/>
    </source>
</evidence>
<sequence length="467" mass="51912">MKLHKRLSSSLVSVSSKVSTLLISCTAALSLSVSANAEELGWPEKEELKFGFIKLTDMAPLAVAYEKGYFEDEGLYVTLEAQANWKVLLDRVIDGQLDGAHMLAGQPLGATIGFGTQAHIITAFSMDLNGNGITVSNDVWAEMKKNIPHENGKPVHPIKADALKPVVEKYKSQGKPFNMGMVFPVSTHNYELRYWLAAGGIHPGYYAPHKGDTSGQIDADALLSVTPPPQMPATMEAGTIYGYCVGEPWNQQAVFKGIGVPVITDYQIWKNNPEKVFGVSNEWAEKNPNTHIRVVKAMIRAAMWLDENNNANRPEAVKILAKSQYVGANEEVIANSMTGTFEFEKGDKREIPDFNVFFRYNATYPYYSDAIWYLTQMRRWGQIADNKSDDWYMETAKRVYRPDIYAVAAKALIKEGKAKAADFPDFASESGFKPPQTEFIDNITFDGSKPNAYLEQFAIGLKGDTKL</sequence>
<feature type="signal peptide" evidence="6">
    <location>
        <begin position="1"/>
        <end position="37"/>
    </location>
</feature>
<accession>A0ABV7FPL7</accession>
<reference evidence="8" key="1">
    <citation type="journal article" date="2019" name="Int. J. Syst. Evol. Microbiol.">
        <title>The Global Catalogue of Microorganisms (GCM) 10K type strain sequencing project: providing services to taxonomists for standard genome sequencing and annotation.</title>
        <authorList>
            <consortium name="The Broad Institute Genomics Platform"/>
            <consortium name="The Broad Institute Genome Sequencing Center for Infectious Disease"/>
            <person name="Wu L."/>
            <person name="Ma J."/>
        </authorList>
    </citation>
    <scope>NUCLEOTIDE SEQUENCE [LARGE SCALE GENOMIC DNA]</scope>
    <source>
        <strain evidence="8">KCTC 52473</strain>
    </source>
</reference>
<protein>
    <submittedName>
        <fullName evidence="7">CmpA/NrtA family ABC transporter substrate-binding protein</fullName>
    </submittedName>
</protein>
<comment type="caution">
    <text evidence="7">The sequence shown here is derived from an EMBL/GenBank/DDBJ whole genome shotgun (WGS) entry which is preliminary data.</text>
</comment>
<evidence type="ECO:0000256" key="6">
    <source>
        <dbReference type="SAM" id="SignalP"/>
    </source>
</evidence>
<dbReference type="EMBL" id="JBHRSW010000006">
    <property type="protein sequence ID" value="MFC3120880.1"/>
    <property type="molecule type" value="Genomic_DNA"/>
</dbReference>